<dbReference type="GO" id="GO:0071051">
    <property type="term" value="P:poly(A)-dependent snoRNA 3'-end processing"/>
    <property type="evidence" value="ECO:0007669"/>
    <property type="project" value="TreeGrafter"/>
</dbReference>
<evidence type="ECO:0000256" key="3">
    <source>
        <dbReference type="ARBA" id="ARBA00022801"/>
    </source>
</evidence>
<feature type="region of interest" description="Disordered" evidence="6">
    <location>
        <begin position="1039"/>
        <end position="1123"/>
    </location>
</feature>
<protein>
    <recommendedName>
        <fullName evidence="7">HRDC domain-containing protein</fullName>
    </recommendedName>
</protein>
<feature type="region of interest" description="Disordered" evidence="6">
    <location>
        <begin position="833"/>
        <end position="1021"/>
    </location>
</feature>
<dbReference type="GO" id="GO:0071036">
    <property type="term" value="P:nuclear polyadenylation-dependent snoRNA catabolic process"/>
    <property type="evidence" value="ECO:0007669"/>
    <property type="project" value="TreeGrafter"/>
</dbReference>
<dbReference type="Pfam" id="PF00570">
    <property type="entry name" value="HRDC"/>
    <property type="match status" value="1"/>
</dbReference>
<comment type="subcellular location">
    <subcellularLocation>
        <location evidence="1">Nucleus</location>
    </subcellularLocation>
</comment>
<keyword evidence="4" id="KW-0269">Exonuclease</keyword>
<dbReference type="GO" id="GO:0071038">
    <property type="term" value="P:TRAMP-dependent tRNA surveillance pathway"/>
    <property type="evidence" value="ECO:0007669"/>
    <property type="project" value="TreeGrafter"/>
</dbReference>
<dbReference type="PANTHER" id="PTHR12124:SF47">
    <property type="entry name" value="EXOSOME COMPONENT 10"/>
    <property type="match status" value="1"/>
</dbReference>
<dbReference type="GO" id="GO:0071035">
    <property type="term" value="P:nuclear polyadenylation-dependent rRNA catabolic process"/>
    <property type="evidence" value="ECO:0007669"/>
    <property type="project" value="TreeGrafter"/>
</dbReference>
<feature type="compositionally biased region" description="Low complexity" evidence="6">
    <location>
        <begin position="773"/>
        <end position="794"/>
    </location>
</feature>
<dbReference type="GO" id="GO:0000175">
    <property type="term" value="F:3'-5'-RNA exonuclease activity"/>
    <property type="evidence" value="ECO:0007669"/>
    <property type="project" value="InterPro"/>
</dbReference>
<keyword evidence="5" id="KW-0539">Nucleus</keyword>
<dbReference type="OrthoDB" id="2250022at2759"/>
<evidence type="ECO:0000256" key="1">
    <source>
        <dbReference type="ARBA" id="ARBA00004123"/>
    </source>
</evidence>
<evidence type="ECO:0000256" key="5">
    <source>
        <dbReference type="ARBA" id="ARBA00023242"/>
    </source>
</evidence>
<dbReference type="Proteomes" id="UP001055712">
    <property type="component" value="Unassembled WGS sequence"/>
</dbReference>
<dbReference type="GO" id="GO:0005730">
    <property type="term" value="C:nucleolus"/>
    <property type="evidence" value="ECO:0007669"/>
    <property type="project" value="TreeGrafter"/>
</dbReference>
<evidence type="ECO:0000256" key="2">
    <source>
        <dbReference type="ARBA" id="ARBA00022722"/>
    </source>
</evidence>
<name>A0A9D4YTR9_CHLVU</name>
<dbReference type="InterPro" id="IPR044876">
    <property type="entry name" value="HRDC_dom_sf"/>
</dbReference>
<dbReference type="InterPro" id="IPR002121">
    <property type="entry name" value="HRDC_dom"/>
</dbReference>
<dbReference type="SMART" id="SM00474">
    <property type="entry name" value="35EXOc"/>
    <property type="match status" value="1"/>
</dbReference>
<keyword evidence="2" id="KW-0540">Nuclease</keyword>
<dbReference type="PANTHER" id="PTHR12124">
    <property type="entry name" value="POLYMYOSITIS/SCLERODERMA AUTOANTIGEN-RELATED"/>
    <property type="match status" value="1"/>
</dbReference>
<keyword evidence="3" id="KW-0378">Hydrolase</keyword>
<gene>
    <name evidence="8" type="ORF">D9Q98_007823</name>
</gene>
<dbReference type="GO" id="GO:0071040">
    <property type="term" value="P:nuclear polyadenylation-dependent antisense transcript catabolic process"/>
    <property type="evidence" value="ECO:0007669"/>
    <property type="project" value="TreeGrafter"/>
</dbReference>
<comment type="caution">
    <text evidence="8">The sequence shown here is derived from an EMBL/GenBank/DDBJ whole genome shotgun (WGS) entry which is preliminary data.</text>
</comment>
<dbReference type="GO" id="GO:0000166">
    <property type="term" value="F:nucleotide binding"/>
    <property type="evidence" value="ECO:0007669"/>
    <property type="project" value="InterPro"/>
</dbReference>
<evidence type="ECO:0000313" key="9">
    <source>
        <dbReference type="Proteomes" id="UP001055712"/>
    </source>
</evidence>
<feature type="compositionally biased region" description="Low complexity" evidence="6">
    <location>
        <begin position="935"/>
        <end position="945"/>
    </location>
</feature>
<dbReference type="CDD" id="cd06147">
    <property type="entry name" value="Rrp6p_like_exo"/>
    <property type="match status" value="1"/>
</dbReference>
<dbReference type="GO" id="GO:0000467">
    <property type="term" value="P:exonucleolytic trimming to generate mature 3'-end of 5.8S rRNA from tricistronic rRNA transcript (SSU-rRNA, 5.8S rRNA, LSU-rRNA)"/>
    <property type="evidence" value="ECO:0007669"/>
    <property type="project" value="InterPro"/>
</dbReference>
<dbReference type="InterPro" id="IPR010997">
    <property type="entry name" value="HRDC-like_sf"/>
</dbReference>
<dbReference type="SUPFAM" id="SSF47819">
    <property type="entry name" value="HRDC-like"/>
    <property type="match status" value="1"/>
</dbReference>
<organism evidence="8 9">
    <name type="scientific">Chlorella vulgaris</name>
    <name type="common">Green alga</name>
    <dbReference type="NCBI Taxonomy" id="3077"/>
    <lineage>
        <taxon>Eukaryota</taxon>
        <taxon>Viridiplantae</taxon>
        <taxon>Chlorophyta</taxon>
        <taxon>core chlorophytes</taxon>
        <taxon>Trebouxiophyceae</taxon>
        <taxon>Chlorellales</taxon>
        <taxon>Chlorellaceae</taxon>
        <taxon>Chlorella clade</taxon>
        <taxon>Chlorella</taxon>
    </lineage>
</organism>
<dbReference type="GO" id="GO:0000176">
    <property type="term" value="C:nuclear exosome (RNase complex)"/>
    <property type="evidence" value="ECO:0007669"/>
    <property type="project" value="TreeGrafter"/>
</dbReference>
<evidence type="ECO:0000259" key="7">
    <source>
        <dbReference type="PROSITE" id="PS50967"/>
    </source>
</evidence>
<feature type="compositionally biased region" description="Low complexity" evidence="6">
    <location>
        <begin position="873"/>
        <end position="890"/>
    </location>
</feature>
<accession>A0A9D4YTR9</accession>
<reference evidence="8" key="1">
    <citation type="journal article" date="2019" name="Plant J.">
        <title>Chlorella vulgaris genome assembly and annotation reveals the molecular basis for metabolic acclimation to high light conditions.</title>
        <authorList>
            <person name="Cecchin M."/>
            <person name="Marcolungo L."/>
            <person name="Rossato M."/>
            <person name="Girolomoni L."/>
            <person name="Cosentino E."/>
            <person name="Cuine S."/>
            <person name="Li-Beisson Y."/>
            <person name="Delledonne M."/>
            <person name="Ballottari M."/>
        </authorList>
    </citation>
    <scope>NUCLEOTIDE SEQUENCE</scope>
    <source>
        <strain evidence="8">211/11P</strain>
    </source>
</reference>
<keyword evidence="9" id="KW-1185">Reference proteome</keyword>
<dbReference type="InterPro" id="IPR012337">
    <property type="entry name" value="RNaseH-like_sf"/>
</dbReference>
<dbReference type="EMBL" id="SIDB01000011">
    <property type="protein sequence ID" value="KAI3425849.1"/>
    <property type="molecule type" value="Genomic_DNA"/>
</dbReference>
<feature type="compositionally biased region" description="Low complexity" evidence="6">
    <location>
        <begin position="1001"/>
        <end position="1021"/>
    </location>
</feature>
<dbReference type="InterPro" id="IPR045092">
    <property type="entry name" value="Rrp6-like"/>
</dbReference>
<feature type="region of interest" description="Disordered" evidence="6">
    <location>
        <begin position="761"/>
        <end position="794"/>
    </location>
</feature>
<feature type="compositionally biased region" description="Gly residues" evidence="6">
    <location>
        <begin position="1062"/>
        <end position="1071"/>
    </location>
</feature>
<dbReference type="GO" id="GO:0071044">
    <property type="term" value="P:histone mRNA catabolic process"/>
    <property type="evidence" value="ECO:0007669"/>
    <property type="project" value="TreeGrafter"/>
</dbReference>
<dbReference type="SUPFAM" id="SSF53098">
    <property type="entry name" value="Ribonuclease H-like"/>
    <property type="match status" value="1"/>
</dbReference>
<dbReference type="InterPro" id="IPR049559">
    <property type="entry name" value="Rrp6p-like_exo"/>
</dbReference>
<evidence type="ECO:0000256" key="4">
    <source>
        <dbReference type="ARBA" id="ARBA00022839"/>
    </source>
</evidence>
<dbReference type="InterPro" id="IPR002562">
    <property type="entry name" value="3'-5'_exonuclease_dom"/>
</dbReference>
<dbReference type="GO" id="GO:0003727">
    <property type="term" value="F:single-stranded RNA binding"/>
    <property type="evidence" value="ECO:0007669"/>
    <property type="project" value="TreeGrafter"/>
</dbReference>
<reference evidence="8" key="2">
    <citation type="submission" date="2020-11" db="EMBL/GenBank/DDBJ databases">
        <authorList>
            <person name="Cecchin M."/>
            <person name="Marcolungo L."/>
            <person name="Rossato M."/>
            <person name="Girolomoni L."/>
            <person name="Cosentino E."/>
            <person name="Cuine S."/>
            <person name="Li-Beisson Y."/>
            <person name="Delledonne M."/>
            <person name="Ballottari M."/>
        </authorList>
    </citation>
    <scope>NUCLEOTIDE SEQUENCE</scope>
    <source>
        <strain evidence="8">211/11P</strain>
        <tissue evidence="8">Whole cell</tissue>
    </source>
</reference>
<evidence type="ECO:0000256" key="6">
    <source>
        <dbReference type="SAM" id="MobiDB-lite"/>
    </source>
</evidence>
<proteinExistence type="predicted"/>
<sequence>MSGPSSDALKALEKASAAAGRAELPGEGEFHYYRNFKGFKDQIDGFRGRLQTLLTSLPDAGAPPPKEVFDDPDEAGDWVTSLLDATLEQVDDAVAAARRALQAGPAAEAASGAPLLPSAVAQLPASVQAAAGWKRAAAAAAGGNGGAGGSAGDGFVSYMNSQLQQRPQESFADAVDNSRAPFQHKLDSLAGVIDVEAAAADAAAAAAAGLRRPHPLQQQLEGLQYPAWQLAVGEAQPPRSYEDTPFTFIDTVPALRAAAQRLAAAKEVAIDLEAHSYRSFQGFCCLMQLSTRSEDMVIDTLALRPHIGPALAPVLADPAVVKVLHGADSDIVWLQRDYGLFVVNLFDTGQASRVLDMKGNGLAHLLDFYCSFKADKRFQLADWRIRPLTEEMLHYARSDTHYLLYCYDRLRAALVEAGTAVPEHLAVQLPPAAQAAAAAPGSSVALATVLERSRQLCLLQYEREQYNPHSFMELFTKLNATLTDEQLSVFAALYEWRDSVCRQLDESTGFVLARAQLLKLALAMPRTALELHRAVGRSSTVISRKASELLAVVQAARRPEAVAAVKELRQQPWKQVLAAEQQQAQASAATAAGVAPAAASSEQQQQQQSGAEAAAPAAVAVAAAPAVPARSALQPRAIKPLVVSHSSSGSLSAGVAAKPTLAPKTVKPLALSGMAGLFNLPAATVAATAPRSAGQAAEEAAGTAVADHAQDAAAVQAAPAPKPALTARQLKPLSVGQLKPAAGGLFGGAAAAAVQPAASNAAQQPGAGGPQLGRGKPSAAGSLLAAPGTGSSSSASATAAVRASFALPFSFAAAQPAGAAAAAAAVAVEPEPSQPVELGTQEDSAVADGVPPPSQRSAIRAAVDAMRAGGGSAQQPQQQQQIQGQAAAPATERVGGGELGEFMPLPVSERYGKGAVKRRQAQEQQPNGGKKARRQAQAQQQQQSQHLKQTIIELGLEDASGGEEEEPFVRSKKRPQQQQQHEAKGRKTQQQQQTGIRAEKQQQGGAAATAPPAALQHAAQTVDYKAAKSKFDLGIVNPHSLALEQREAGRGGRSGRGRGGRDGGGGGGRGGRGGRGRGGKEDPLAHFPAGKFNPTANPEFDAVKGGKRSSVHARSGNRTMSYK</sequence>
<dbReference type="GO" id="GO:0071037">
    <property type="term" value="P:nuclear polyadenylation-dependent snRNA catabolic process"/>
    <property type="evidence" value="ECO:0007669"/>
    <property type="project" value="TreeGrafter"/>
</dbReference>
<dbReference type="SMART" id="SM00341">
    <property type="entry name" value="HRDC"/>
    <property type="match status" value="1"/>
</dbReference>
<dbReference type="GO" id="GO:0071039">
    <property type="term" value="P:nuclear polyadenylation-dependent CUT catabolic process"/>
    <property type="evidence" value="ECO:0007669"/>
    <property type="project" value="TreeGrafter"/>
</dbReference>
<dbReference type="Gene3D" id="1.10.150.80">
    <property type="entry name" value="HRDC domain"/>
    <property type="match status" value="1"/>
</dbReference>
<evidence type="ECO:0000313" key="8">
    <source>
        <dbReference type="EMBL" id="KAI3425849.1"/>
    </source>
</evidence>
<dbReference type="PROSITE" id="PS50967">
    <property type="entry name" value="HRDC"/>
    <property type="match status" value="1"/>
</dbReference>
<dbReference type="Pfam" id="PF01612">
    <property type="entry name" value="DNA_pol_A_exo1"/>
    <property type="match status" value="1"/>
</dbReference>
<dbReference type="InterPro" id="IPR036397">
    <property type="entry name" value="RNaseH_sf"/>
</dbReference>
<dbReference type="Gene3D" id="3.30.420.10">
    <property type="entry name" value="Ribonuclease H-like superfamily/Ribonuclease H"/>
    <property type="match status" value="1"/>
</dbReference>
<feature type="domain" description="HRDC" evidence="7">
    <location>
        <begin position="483"/>
        <end position="563"/>
    </location>
</feature>
<dbReference type="AlphaFoldDB" id="A0A9D4YTR9"/>